<dbReference type="PANTHER" id="PTHR45138">
    <property type="entry name" value="REGULATORY COMPONENTS OF SENSORY TRANSDUCTION SYSTEM"/>
    <property type="match status" value="1"/>
</dbReference>
<keyword evidence="3" id="KW-1133">Transmembrane helix</keyword>
<dbReference type="InterPro" id="IPR000160">
    <property type="entry name" value="GGDEF_dom"/>
</dbReference>
<reference evidence="6" key="1">
    <citation type="submission" date="2016-10" db="EMBL/GenBank/DDBJ databases">
        <authorList>
            <person name="Varghese N."/>
            <person name="Submissions S."/>
        </authorList>
    </citation>
    <scope>NUCLEOTIDE SEQUENCE [LARGE SCALE GENOMIC DNA]</scope>
    <source>
        <strain evidence="6">CGMCC 1.9150</strain>
    </source>
</reference>
<dbReference type="GO" id="GO:0052621">
    <property type="term" value="F:diguanylate cyclase activity"/>
    <property type="evidence" value="ECO:0007669"/>
    <property type="project" value="UniProtKB-EC"/>
</dbReference>
<protein>
    <recommendedName>
        <fullName evidence="1">diguanylate cyclase</fullName>
        <ecNumber evidence="1">2.7.7.65</ecNumber>
    </recommendedName>
</protein>
<dbReference type="InterPro" id="IPR050469">
    <property type="entry name" value="Diguanylate_Cyclase"/>
</dbReference>
<evidence type="ECO:0000259" key="4">
    <source>
        <dbReference type="PROSITE" id="PS50887"/>
    </source>
</evidence>
<dbReference type="AlphaFoldDB" id="A0A1H7VH26"/>
<dbReference type="PROSITE" id="PS50887">
    <property type="entry name" value="GGDEF"/>
    <property type="match status" value="1"/>
</dbReference>
<evidence type="ECO:0000313" key="6">
    <source>
        <dbReference type="Proteomes" id="UP000198807"/>
    </source>
</evidence>
<keyword evidence="3" id="KW-0472">Membrane</keyword>
<dbReference type="SUPFAM" id="SSF55073">
    <property type="entry name" value="Nucleotide cyclase"/>
    <property type="match status" value="1"/>
</dbReference>
<dbReference type="EC" id="2.7.7.65" evidence="1"/>
<dbReference type="NCBIfam" id="TIGR00254">
    <property type="entry name" value="GGDEF"/>
    <property type="match status" value="1"/>
</dbReference>
<feature type="domain" description="GGDEF" evidence="4">
    <location>
        <begin position="236"/>
        <end position="372"/>
    </location>
</feature>
<evidence type="ECO:0000313" key="5">
    <source>
        <dbReference type="EMBL" id="SEM08087.1"/>
    </source>
</evidence>
<dbReference type="PANTHER" id="PTHR45138:SF9">
    <property type="entry name" value="DIGUANYLATE CYCLASE DGCM-RELATED"/>
    <property type="match status" value="1"/>
</dbReference>
<dbReference type="GO" id="GO:0043709">
    <property type="term" value="P:cell adhesion involved in single-species biofilm formation"/>
    <property type="evidence" value="ECO:0007669"/>
    <property type="project" value="TreeGrafter"/>
</dbReference>
<dbReference type="CDD" id="cd01949">
    <property type="entry name" value="GGDEF"/>
    <property type="match status" value="1"/>
</dbReference>
<dbReference type="Gene3D" id="3.30.70.270">
    <property type="match status" value="1"/>
</dbReference>
<keyword evidence="3" id="KW-0812">Transmembrane</keyword>
<dbReference type="Pfam" id="PF00990">
    <property type="entry name" value="GGDEF"/>
    <property type="match status" value="1"/>
</dbReference>
<gene>
    <name evidence="5" type="ORF">SAMN04488129_1253</name>
</gene>
<organism evidence="5 6">
    <name type="scientific">Halomonas daqiaonensis</name>
    <dbReference type="NCBI Taxonomy" id="650850"/>
    <lineage>
        <taxon>Bacteria</taxon>
        <taxon>Pseudomonadati</taxon>
        <taxon>Pseudomonadota</taxon>
        <taxon>Gammaproteobacteria</taxon>
        <taxon>Oceanospirillales</taxon>
        <taxon>Halomonadaceae</taxon>
        <taxon>Halomonas</taxon>
    </lineage>
</organism>
<evidence type="ECO:0000256" key="3">
    <source>
        <dbReference type="SAM" id="Phobius"/>
    </source>
</evidence>
<feature type="transmembrane region" description="Helical" evidence="3">
    <location>
        <begin position="164"/>
        <end position="186"/>
    </location>
</feature>
<proteinExistence type="predicted"/>
<dbReference type="STRING" id="650850.SAMN04488129_1253"/>
<dbReference type="SMART" id="SM00267">
    <property type="entry name" value="GGDEF"/>
    <property type="match status" value="1"/>
</dbReference>
<evidence type="ECO:0000256" key="1">
    <source>
        <dbReference type="ARBA" id="ARBA00012528"/>
    </source>
</evidence>
<sequence length="381" mass="41814">MEYWARSVAWKNFITSGGRSTPEEPDYLRLSIMNMIAGAGCVAFLLFLVLDLSGLVGWSAFRITVNLLGIAVTLVVLIALRAGAPIGVMAKLAHLAMFALLLLLALARGESVIAITIPLIYPAPAYLLLDSVARASIGTALMLLCLYAIILTSSGGFFENTGAVLDGAMSITLAMAFQAAVMALYLRSRQSSMARLKSLRDILAFQSTHDQLTGLLNRYIFDDVIGREMRRRSDDRLFAFLMFDIDHFKGYNDTLGHPEGDELLKRISKTVQGLFNRAEDHIFRLGGEEFGIVFRPRDRAEAALMADRLLEAIESMEVPAQCGPHRYITASGGLLCRTPGPGPEPETIYRLADQAMYRAKQAGRARWMEAEDENGKIGGTV</sequence>
<feature type="transmembrane region" description="Helical" evidence="3">
    <location>
        <begin position="56"/>
        <end position="79"/>
    </location>
</feature>
<feature type="transmembrane region" description="Helical" evidence="3">
    <location>
        <begin position="141"/>
        <end position="158"/>
    </location>
</feature>
<feature type="transmembrane region" description="Helical" evidence="3">
    <location>
        <begin position="27"/>
        <end position="50"/>
    </location>
</feature>
<dbReference type="InterPro" id="IPR043128">
    <property type="entry name" value="Rev_trsase/Diguanyl_cyclase"/>
</dbReference>
<evidence type="ECO:0000256" key="2">
    <source>
        <dbReference type="ARBA" id="ARBA00034247"/>
    </source>
</evidence>
<name>A0A1H7VH26_9GAMM</name>
<comment type="catalytic activity">
    <reaction evidence="2">
        <text>2 GTP = 3',3'-c-di-GMP + 2 diphosphate</text>
        <dbReference type="Rhea" id="RHEA:24898"/>
        <dbReference type="ChEBI" id="CHEBI:33019"/>
        <dbReference type="ChEBI" id="CHEBI:37565"/>
        <dbReference type="ChEBI" id="CHEBI:58805"/>
        <dbReference type="EC" id="2.7.7.65"/>
    </reaction>
</comment>
<dbReference type="GO" id="GO:1902201">
    <property type="term" value="P:negative regulation of bacterial-type flagellum-dependent cell motility"/>
    <property type="evidence" value="ECO:0007669"/>
    <property type="project" value="TreeGrafter"/>
</dbReference>
<dbReference type="EMBL" id="FOBC01000025">
    <property type="protein sequence ID" value="SEM08087.1"/>
    <property type="molecule type" value="Genomic_DNA"/>
</dbReference>
<dbReference type="InterPro" id="IPR029787">
    <property type="entry name" value="Nucleotide_cyclase"/>
</dbReference>
<keyword evidence="6" id="KW-1185">Reference proteome</keyword>
<dbReference type="Proteomes" id="UP000198807">
    <property type="component" value="Unassembled WGS sequence"/>
</dbReference>
<dbReference type="GO" id="GO:0005886">
    <property type="term" value="C:plasma membrane"/>
    <property type="evidence" value="ECO:0007669"/>
    <property type="project" value="TreeGrafter"/>
</dbReference>
<accession>A0A1H7VH26</accession>